<protein>
    <submittedName>
        <fullName evidence="2">Uncharacterized protein</fullName>
    </submittedName>
</protein>
<feature type="region of interest" description="Disordered" evidence="1">
    <location>
        <begin position="186"/>
        <end position="205"/>
    </location>
</feature>
<dbReference type="OrthoDB" id="427853at2759"/>
<name>A0A812RV07_9DINO</name>
<feature type="compositionally biased region" description="Low complexity" evidence="1">
    <location>
        <begin position="187"/>
        <end position="201"/>
    </location>
</feature>
<feature type="region of interest" description="Disordered" evidence="1">
    <location>
        <begin position="1"/>
        <end position="28"/>
    </location>
</feature>
<sequence>MAVDSVDALSERNAIRQGGQGPQGPDLRDLRDVSVAMKILLAELQCMSVDAQGRVVCTKLHQKLKHVWLQGYILCRDGDDVVDLGDGSAVMSLDVGGLIASNPDANAVLQAGRYVSCVCAVEFHPEEGLLDLHVDSASPLDDPGDSLAEPSWFLEACLACWFNSSLVDTFMLVLFALHSALAGGQVAGKSSPASPRPSGAGERSAGINPAALLESPGRAGADLGRGRQIAAHDEGIPRGPEAEAAPEAAGVGEGVGAGVGPRAPRLRDFDGICLKLQTLELTTLGARKIRGAESVWLQCALDLGDGLKDILISCPSAGGRLLTIQHTSFHSKAASAELRSLASLPLQLKLLLGKGEREGAPHRNRGRSRCSRLPRPSCCGLRPCSSRGASVPSLQSSPS</sequence>
<reference evidence="2" key="1">
    <citation type="submission" date="2021-02" db="EMBL/GenBank/DDBJ databases">
        <authorList>
            <person name="Dougan E. K."/>
            <person name="Rhodes N."/>
            <person name="Thang M."/>
            <person name="Chan C."/>
        </authorList>
    </citation>
    <scope>NUCLEOTIDE SEQUENCE</scope>
</reference>
<accession>A0A812RV07</accession>
<keyword evidence="3" id="KW-1185">Reference proteome</keyword>
<dbReference type="AlphaFoldDB" id="A0A812RV07"/>
<gene>
    <name evidence="2" type="ORF">SNAT2548_LOCUS24992</name>
</gene>
<dbReference type="EMBL" id="CAJNDS010002376">
    <property type="protein sequence ID" value="CAE7454713.1"/>
    <property type="molecule type" value="Genomic_DNA"/>
</dbReference>
<proteinExistence type="predicted"/>
<evidence type="ECO:0000256" key="1">
    <source>
        <dbReference type="SAM" id="MobiDB-lite"/>
    </source>
</evidence>
<dbReference type="Proteomes" id="UP000604046">
    <property type="component" value="Unassembled WGS sequence"/>
</dbReference>
<organism evidence="2 3">
    <name type="scientific">Symbiodinium natans</name>
    <dbReference type="NCBI Taxonomy" id="878477"/>
    <lineage>
        <taxon>Eukaryota</taxon>
        <taxon>Sar</taxon>
        <taxon>Alveolata</taxon>
        <taxon>Dinophyceae</taxon>
        <taxon>Suessiales</taxon>
        <taxon>Symbiodiniaceae</taxon>
        <taxon>Symbiodinium</taxon>
    </lineage>
</organism>
<evidence type="ECO:0000313" key="2">
    <source>
        <dbReference type="EMBL" id="CAE7454713.1"/>
    </source>
</evidence>
<comment type="caution">
    <text evidence="2">The sequence shown here is derived from an EMBL/GenBank/DDBJ whole genome shotgun (WGS) entry which is preliminary data.</text>
</comment>
<evidence type="ECO:0000313" key="3">
    <source>
        <dbReference type="Proteomes" id="UP000604046"/>
    </source>
</evidence>